<evidence type="ECO:0000313" key="1">
    <source>
        <dbReference type="EMBL" id="CAE6502033.1"/>
    </source>
</evidence>
<dbReference type="Proteomes" id="UP000655759">
    <property type="component" value="Unassembled WGS sequence"/>
</dbReference>
<organism evidence="1 2">
    <name type="scientific">Candidatus Nitrosotenuis uzonensis</name>
    <dbReference type="NCBI Taxonomy" id="1407055"/>
    <lineage>
        <taxon>Archaea</taxon>
        <taxon>Nitrososphaerota</taxon>
        <taxon>Candidatus Nitrosotenuis</taxon>
    </lineage>
</organism>
<reference evidence="1" key="1">
    <citation type="submission" date="2021-02" db="EMBL/GenBank/DDBJ databases">
        <authorList>
            <person name="Han P."/>
        </authorList>
    </citation>
    <scope>NUCLEOTIDE SEQUENCE</scope>
    <source>
        <strain evidence="1">Candidatus Nitrosotenuis uzonensis 5A</strain>
    </source>
</reference>
<dbReference type="EMBL" id="CAJNAQ010000005">
    <property type="protein sequence ID" value="CAE6502033.1"/>
    <property type="molecule type" value="Genomic_DNA"/>
</dbReference>
<dbReference type="RefSeq" id="WP_205100655.1">
    <property type="nucleotide sequence ID" value="NZ_CAJNAQ010000005.1"/>
</dbReference>
<protein>
    <submittedName>
        <fullName evidence="1">Uncharacterized protein</fullName>
    </submittedName>
</protein>
<comment type="caution">
    <text evidence="1">The sequence shown here is derived from an EMBL/GenBank/DDBJ whole genome shotgun (WGS) entry which is preliminary data.</text>
</comment>
<proteinExistence type="predicted"/>
<name>A0A812EYA4_9ARCH</name>
<sequence length="175" mass="20088">MEKFKVQEIIREELQKVLAHKESLHDGCAACHIIFSLKNKTGTSEQDCADALSEALTTDPKLNEEFIEAIEKIHMIERNMGGTFALRERESKDAYLEAYFANVLEELRADTIKYSQHAVLRKLVLAYISLYLAQTIGVDYHAATEELYYLLRKTDSKNAQIDEIISKIQADQNRF</sequence>
<gene>
    <name evidence="1" type="ORF">NUZ5A_51230</name>
</gene>
<accession>A0A812EYA4</accession>
<dbReference type="AlphaFoldDB" id="A0A812EYA4"/>
<evidence type="ECO:0000313" key="2">
    <source>
        <dbReference type="Proteomes" id="UP000655759"/>
    </source>
</evidence>